<organism evidence="5 6">
    <name type="scientific">Candidatus Campbellbacteria bacterium RIFOXYC2_FULL_35_25</name>
    <dbReference type="NCBI Taxonomy" id="1797582"/>
    <lineage>
        <taxon>Bacteria</taxon>
        <taxon>Candidatus Campbelliibacteriota</taxon>
    </lineage>
</organism>
<feature type="domain" description="MsrB" evidence="4">
    <location>
        <begin position="8"/>
        <end position="129"/>
    </location>
</feature>
<keyword evidence="2" id="KW-0560">Oxidoreductase</keyword>
<dbReference type="EMBL" id="MFAE01000003">
    <property type="protein sequence ID" value="OGD67579.1"/>
    <property type="molecule type" value="Genomic_DNA"/>
</dbReference>
<dbReference type="GO" id="GO:0006979">
    <property type="term" value="P:response to oxidative stress"/>
    <property type="evidence" value="ECO:0007669"/>
    <property type="project" value="InterPro"/>
</dbReference>
<evidence type="ECO:0000256" key="3">
    <source>
        <dbReference type="ARBA" id="ARBA00048488"/>
    </source>
</evidence>
<proteinExistence type="predicted"/>
<dbReference type="PANTHER" id="PTHR10173:SF52">
    <property type="entry name" value="METHIONINE-R-SULFOXIDE REDUCTASE B1"/>
    <property type="match status" value="1"/>
</dbReference>
<dbReference type="AlphaFoldDB" id="A0A1F5EJH5"/>
<dbReference type="InterPro" id="IPR028427">
    <property type="entry name" value="Met_Sox_Rdtase_MsrB"/>
</dbReference>
<dbReference type="Pfam" id="PF01641">
    <property type="entry name" value="SelR"/>
    <property type="match status" value="1"/>
</dbReference>
<dbReference type="Gene3D" id="2.170.150.20">
    <property type="entry name" value="Peptide methionine sulfoxide reductase"/>
    <property type="match status" value="1"/>
</dbReference>
<dbReference type="GO" id="GO:0005737">
    <property type="term" value="C:cytoplasm"/>
    <property type="evidence" value="ECO:0007669"/>
    <property type="project" value="TreeGrafter"/>
</dbReference>
<dbReference type="STRING" id="1797582.A2442_02455"/>
<comment type="catalytic activity">
    <reaction evidence="3">
        <text>L-methionyl-[protein] + [thioredoxin]-disulfide + H2O = L-methionyl-(R)-S-oxide-[protein] + [thioredoxin]-dithiol</text>
        <dbReference type="Rhea" id="RHEA:24164"/>
        <dbReference type="Rhea" id="RHEA-COMP:10698"/>
        <dbReference type="Rhea" id="RHEA-COMP:10700"/>
        <dbReference type="Rhea" id="RHEA-COMP:12313"/>
        <dbReference type="Rhea" id="RHEA-COMP:12314"/>
        <dbReference type="ChEBI" id="CHEBI:15377"/>
        <dbReference type="ChEBI" id="CHEBI:16044"/>
        <dbReference type="ChEBI" id="CHEBI:29950"/>
        <dbReference type="ChEBI" id="CHEBI:45764"/>
        <dbReference type="ChEBI" id="CHEBI:50058"/>
        <dbReference type="EC" id="1.8.4.12"/>
    </reaction>
</comment>
<comment type="caution">
    <text evidence="5">The sequence shown here is derived from an EMBL/GenBank/DDBJ whole genome shotgun (WGS) entry which is preliminary data.</text>
</comment>
<dbReference type="EC" id="1.8.4.12" evidence="1"/>
<dbReference type="PANTHER" id="PTHR10173">
    <property type="entry name" value="METHIONINE SULFOXIDE REDUCTASE"/>
    <property type="match status" value="1"/>
</dbReference>
<sequence>MRESSAVKDHWKEILTPEQYHVLREAGTEIPFTGVLNHETRKGTYYSVGCDKPLFRSEQKYDSGTGWPSFLAPISEDALVLRKESGLLDDRIEVLDTCGSHLGHVFDDGPQPTGKRFCMNSVALYFIPDEE</sequence>
<gene>
    <name evidence="5" type="ORF">A2442_02455</name>
</gene>
<dbReference type="Proteomes" id="UP000179003">
    <property type="component" value="Unassembled WGS sequence"/>
</dbReference>
<evidence type="ECO:0000313" key="5">
    <source>
        <dbReference type="EMBL" id="OGD67579.1"/>
    </source>
</evidence>
<reference evidence="5 6" key="1">
    <citation type="journal article" date="2016" name="Nat. Commun.">
        <title>Thousands of microbial genomes shed light on interconnected biogeochemical processes in an aquifer system.</title>
        <authorList>
            <person name="Anantharaman K."/>
            <person name="Brown C.T."/>
            <person name="Hug L.A."/>
            <person name="Sharon I."/>
            <person name="Castelle C.J."/>
            <person name="Probst A.J."/>
            <person name="Thomas B.C."/>
            <person name="Singh A."/>
            <person name="Wilkins M.J."/>
            <person name="Karaoz U."/>
            <person name="Brodie E.L."/>
            <person name="Williams K.H."/>
            <person name="Hubbard S.S."/>
            <person name="Banfield J.F."/>
        </authorList>
    </citation>
    <scope>NUCLEOTIDE SEQUENCE [LARGE SCALE GENOMIC DNA]</scope>
</reference>
<evidence type="ECO:0000256" key="1">
    <source>
        <dbReference type="ARBA" id="ARBA00012499"/>
    </source>
</evidence>
<dbReference type="InterPro" id="IPR011057">
    <property type="entry name" value="Mss4-like_sf"/>
</dbReference>
<dbReference type="InterPro" id="IPR002579">
    <property type="entry name" value="Met_Sox_Rdtase_MsrB_dom"/>
</dbReference>
<name>A0A1F5EJH5_9BACT</name>
<accession>A0A1F5EJH5</accession>
<dbReference type="GO" id="GO:0030091">
    <property type="term" value="P:protein repair"/>
    <property type="evidence" value="ECO:0007669"/>
    <property type="project" value="InterPro"/>
</dbReference>
<evidence type="ECO:0000256" key="2">
    <source>
        <dbReference type="ARBA" id="ARBA00023002"/>
    </source>
</evidence>
<dbReference type="SUPFAM" id="SSF51316">
    <property type="entry name" value="Mss4-like"/>
    <property type="match status" value="1"/>
</dbReference>
<dbReference type="NCBIfam" id="TIGR00357">
    <property type="entry name" value="peptide-methionine (R)-S-oxide reductase MsrB"/>
    <property type="match status" value="1"/>
</dbReference>
<dbReference type="GO" id="GO:0033743">
    <property type="term" value="F:peptide-methionine (R)-S-oxide reductase activity"/>
    <property type="evidence" value="ECO:0007669"/>
    <property type="project" value="UniProtKB-EC"/>
</dbReference>
<dbReference type="PROSITE" id="PS51790">
    <property type="entry name" value="MSRB"/>
    <property type="match status" value="1"/>
</dbReference>
<evidence type="ECO:0000259" key="4">
    <source>
        <dbReference type="PROSITE" id="PS51790"/>
    </source>
</evidence>
<protein>
    <recommendedName>
        <fullName evidence="1">peptide-methionine (R)-S-oxide reductase</fullName>
        <ecNumber evidence="1">1.8.4.12</ecNumber>
    </recommendedName>
</protein>
<evidence type="ECO:0000313" key="6">
    <source>
        <dbReference type="Proteomes" id="UP000179003"/>
    </source>
</evidence>